<comment type="caution">
    <text evidence="1">The sequence shown here is derived from an EMBL/GenBank/DDBJ whole genome shotgun (WGS) entry which is preliminary data.</text>
</comment>
<dbReference type="AlphaFoldDB" id="A0A9D5A913"/>
<accession>A0A9D5A913</accession>
<reference evidence="1 2" key="1">
    <citation type="journal article" date="2022" name="Nat. Genet.">
        <title>Improved pea reference genome and pan-genome highlight genomic features and evolutionary characteristics.</title>
        <authorList>
            <person name="Yang T."/>
            <person name="Liu R."/>
            <person name="Luo Y."/>
            <person name="Hu S."/>
            <person name="Wang D."/>
            <person name="Wang C."/>
            <person name="Pandey M.K."/>
            <person name="Ge S."/>
            <person name="Xu Q."/>
            <person name="Li N."/>
            <person name="Li G."/>
            <person name="Huang Y."/>
            <person name="Saxena R.K."/>
            <person name="Ji Y."/>
            <person name="Li M."/>
            <person name="Yan X."/>
            <person name="He Y."/>
            <person name="Liu Y."/>
            <person name="Wang X."/>
            <person name="Xiang C."/>
            <person name="Varshney R.K."/>
            <person name="Ding H."/>
            <person name="Gao S."/>
            <person name="Zong X."/>
        </authorList>
    </citation>
    <scope>NUCLEOTIDE SEQUENCE [LARGE SCALE GENOMIC DNA]</scope>
    <source>
        <strain evidence="1 2">cv. Zhongwan 6</strain>
    </source>
</reference>
<dbReference type="PANTHER" id="PTHR46445:SF3">
    <property type="entry name" value="RNA POLYMERASE II DEGRADATION FACTOR-LIKE PROTEIN (DUF1296)-RELATED"/>
    <property type="match status" value="1"/>
</dbReference>
<evidence type="ECO:0000313" key="2">
    <source>
        <dbReference type="Proteomes" id="UP001058974"/>
    </source>
</evidence>
<organism evidence="1 2">
    <name type="scientific">Pisum sativum</name>
    <name type="common">Garden pea</name>
    <name type="synonym">Lathyrus oleraceus</name>
    <dbReference type="NCBI Taxonomy" id="3888"/>
    <lineage>
        <taxon>Eukaryota</taxon>
        <taxon>Viridiplantae</taxon>
        <taxon>Streptophyta</taxon>
        <taxon>Embryophyta</taxon>
        <taxon>Tracheophyta</taxon>
        <taxon>Spermatophyta</taxon>
        <taxon>Magnoliopsida</taxon>
        <taxon>eudicotyledons</taxon>
        <taxon>Gunneridae</taxon>
        <taxon>Pentapetalae</taxon>
        <taxon>rosids</taxon>
        <taxon>fabids</taxon>
        <taxon>Fabales</taxon>
        <taxon>Fabaceae</taxon>
        <taxon>Papilionoideae</taxon>
        <taxon>50 kb inversion clade</taxon>
        <taxon>NPAAA clade</taxon>
        <taxon>Hologalegina</taxon>
        <taxon>IRL clade</taxon>
        <taxon>Fabeae</taxon>
        <taxon>Lathyrus</taxon>
    </lineage>
</organism>
<proteinExistence type="predicted"/>
<dbReference type="Proteomes" id="UP001058974">
    <property type="component" value="Chromosome 6"/>
</dbReference>
<name>A0A9D5A913_PEA</name>
<protein>
    <submittedName>
        <fullName evidence="1">Uncharacterized protein</fullName>
    </submittedName>
</protein>
<keyword evidence="2" id="KW-1185">Reference proteome</keyword>
<gene>
    <name evidence="1" type="ORF">KIW84_064397</name>
</gene>
<dbReference type="Gramene" id="Psat06G0439700-T1">
    <property type="protein sequence ID" value="KAI5399008.1"/>
    <property type="gene ID" value="KIW84_064397"/>
</dbReference>
<sequence length="175" mass="18867">MPNISITSGTPLVSGTRPSALAVSMVQIGDMITELPTTQLEVWLRQLRQHTLPLKAFFCHRDDIAKSITLWQLKILESEKKKKTTSSSILELPAASAASNRSQPCYAINACKIKQHFDASSSTQSTSFAWLLPQYKNSIFVSSLPQSAAIPSGCGFGSSTSIPGGNYPLNPTGHS</sequence>
<evidence type="ECO:0000313" key="1">
    <source>
        <dbReference type="EMBL" id="KAI5399008.1"/>
    </source>
</evidence>
<dbReference type="EMBL" id="JAMSHJ010000006">
    <property type="protein sequence ID" value="KAI5399008.1"/>
    <property type="molecule type" value="Genomic_DNA"/>
</dbReference>
<dbReference type="PANTHER" id="PTHR46445">
    <property type="entry name" value="RNA POLYMERASE II DEGRADATION FACTOR-LIKE PROTEIN (DUF1296)"/>
    <property type="match status" value="1"/>
</dbReference>